<dbReference type="Pfam" id="PF13635">
    <property type="entry name" value="DUF4143"/>
    <property type="match status" value="1"/>
</dbReference>
<dbReference type="PANTHER" id="PTHR33295">
    <property type="entry name" value="ATPASE"/>
    <property type="match status" value="1"/>
</dbReference>
<name>A0A1S2W0D6_BIFLN</name>
<sequence length="452" mass="52705">MYKRKVYDHLRRWKAASKGTTALMIEGARRVGKSTVAEEFAKNEYRSYILIDWQKAPQAVRDSFRNNLDHLDTLFMDLSVYYGVRLHERDTLFIFDEVQLFPFARSAVKQLVADGRYDFMETGSLISIKKNVENILIPSEEESVSMFPMDFEEFLWARGEELLADAIRQSFADRRAMSPLLDNKAERLFREYMLVGGMPQAVERYLGTSDMGNVDRVKRQILHLYAQDIEKYGGDSKERVKRIFDEIPGQLSKHEKKFTLSSLGENAREREYGNAFFWLDESFLINRCMNATDPHVGLRLHQEDSTMKCYMGDTGLLVTQVFADRAYTSNELYRDILFGKLEVNEGMLVENVVAQQLRASGHRLFFYSRYSRQAKDRMEIDFLLIGEYSNAAMKARVCPVEVKSTKRYKTSSLDKFKNKFDSRVGMQYVLHPRPMRVEGDRLYLPLYMAHCL</sequence>
<reference evidence="3 4" key="1">
    <citation type="journal article" date="2016" name="BMC Microbiol.">
        <title>Fucosyllactose and L-fucose utilization of infant Bifidobacterium longum and Bifidobacterium kashiwanohense.</title>
        <authorList>
            <person name="Bunesova V."/>
            <person name="Lacroix C."/>
            <person name="Schwab C."/>
        </authorList>
    </citation>
    <scope>NUCLEOTIDE SEQUENCE [LARGE SCALE GENOMIC DNA]</scope>
    <source>
        <strain evidence="3 4">BSM11-5</strain>
    </source>
</reference>
<evidence type="ECO:0000313" key="4">
    <source>
        <dbReference type="Proteomes" id="UP000181801"/>
    </source>
</evidence>
<dbReference type="AlphaFoldDB" id="A0A1S2W0D6"/>
<protein>
    <submittedName>
        <fullName evidence="3">ATPase</fullName>
    </submittedName>
</protein>
<proteinExistence type="predicted"/>
<dbReference type="InterPro" id="IPR025420">
    <property type="entry name" value="DUF4143"/>
</dbReference>
<dbReference type="EMBL" id="MOAE01000022">
    <property type="protein sequence ID" value="OIN64015.1"/>
    <property type="molecule type" value="Genomic_DNA"/>
</dbReference>
<feature type="domain" description="DUF4143" evidence="2">
    <location>
        <begin position="227"/>
        <end position="404"/>
    </location>
</feature>
<comment type="caution">
    <text evidence="3">The sequence shown here is derived from an EMBL/GenBank/DDBJ whole genome shotgun (WGS) entry which is preliminary data.</text>
</comment>
<feature type="domain" description="AAA" evidence="1">
    <location>
        <begin position="21"/>
        <end position="155"/>
    </location>
</feature>
<dbReference type="SUPFAM" id="SSF52540">
    <property type="entry name" value="P-loop containing nucleoside triphosphate hydrolases"/>
    <property type="match status" value="1"/>
</dbReference>
<organism evidence="3 4">
    <name type="scientific">Bifidobacterium longum subsp. suis</name>
    <dbReference type="NCBI Taxonomy" id="1695"/>
    <lineage>
        <taxon>Bacteria</taxon>
        <taxon>Bacillati</taxon>
        <taxon>Actinomycetota</taxon>
        <taxon>Actinomycetes</taxon>
        <taxon>Bifidobacteriales</taxon>
        <taxon>Bifidobacteriaceae</taxon>
        <taxon>Bifidobacterium</taxon>
    </lineage>
</organism>
<evidence type="ECO:0000313" key="3">
    <source>
        <dbReference type="EMBL" id="OIN64015.1"/>
    </source>
</evidence>
<gene>
    <name evidence="3" type="ORF">BFS26_04390</name>
</gene>
<dbReference type="InterPro" id="IPR041682">
    <property type="entry name" value="AAA_14"/>
</dbReference>
<accession>A0A1S2W0D6</accession>
<dbReference type="Pfam" id="PF13173">
    <property type="entry name" value="AAA_14"/>
    <property type="match status" value="1"/>
</dbReference>
<dbReference type="RefSeq" id="WP_071474700.1">
    <property type="nucleotide sequence ID" value="NZ_JBMFCW010000009.1"/>
</dbReference>
<dbReference type="Proteomes" id="UP000181801">
    <property type="component" value="Unassembled WGS sequence"/>
</dbReference>
<evidence type="ECO:0000259" key="2">
    <source>
        <dbReference type="Pfam" id="PF13635"/>
    </source>
</evidence>
<dbReference type="InterPro" id="IPR027417">
    <property type="entry name" value="P-loop_NTPase"/>
</dbReference>
<dbReference type="PANTHER" id="PTHR33295:SF7">
    <property type="entry name" value="ATPASE"/>
    <property type="match status" value="1"/>
</dbReference>
<evidence type="ECO:0000259" key="1">
    <source>
        <dbReference type="Pfam" id="PF13173"/>
    </source>
</evidence>